<feature type="domain" description="MaoC-like" evidence="3">
    <location>
        <begin position="231"/>
        <end position="304"/>
    </location>
</feature>
<dbReference type="InterPro" id="IPR002539">
    <property type="entry name" value="MaoC-like_dom"/>
</dbReference>
<gene>
    <name evidence="5" type="ORF">GOTRE_123_00510</name>
</gene>
<dbReference type="Proteomes" id="UP000004881">
    <property type="component" value="Unassembled WGS sequence"/>
</dbReference>
<evidence type="ECO:0008006" key="7">
    <source>
        <dbReference type="Google" id="ProtNLM"/>
    </source>
</evidence>
<dbReference type="EMBL" id="BAFD01000089">
    <property type="protein sequence ID" value="GAB45320.1"/>
    <property type="molecule type" value="Genomic_DNA"/>
</dbReference>
<evidence type="ECO:0000256" key="1">
    <source>
        <dbReference type="ARBA" id="ARBA00005254"/>
    </source>
</evidence>
<evidence type="ECO:0000313" key="6">
    <source>
        <dbReference type="Proteomes" id="UP000004881"/>
    </source>
</evidence>
<dbReference type="InterPro" id="IPR039569">
    <property type="entry name" value="FAS1-like_DH_region"/>
</dbReference>
<feature type="region of interest" description="Disordered" evidence="2">
    <location>
        <begin position="198"/>
        <end position="224"/>
    </location>
</feature>
<keyword evidence="6" id="KW-1185">Reference proteome</keyword>
<evidence type="ECO:0000256" key="2">
    <source>
        <dbReference type="SAM" id="MobiDB-lite"/>
    </source>
</evidence>
<dbReference type="PANTHER" id="PTHR43437">
    <property type="entry name" value="HYDROXYACYL-THIOESTER DEHYDRATASE TYPE 2, MITOCHONDRIAL-RELATED"/>
    <property type="match status" value="1"/>
</dbReference>
<comment type="caution">
    <text evidence="5">The sequence shown here is derived from an EMBL/GenBank/DDBJ whole genome shotgun (WGS) entry which is preliminary data.</text>
</comment>
<proteinExistence type="inferred from homology"/>
<dbReference type="InterPro" id="IPR029069">
    <property type="entry name" value="HotDog_dom_sf"/>
</dbReference>
<dbReference type="Gene3D" id="3.10.129.10">
    <property type="entry name" value="Hotdog Thioesterase"/>
    <property type="match status" value="2"/>
</dbReference>
<dbReference type="Pfam" id="PF01575">
    <property type="entry name" value="MaoC_dehydratas"/>
    <property type="match status" value="1"/>
</dbReference>
<accession>A0ABQ0HHG7</accession>
<dbReference type="NCBIfam" id="NF040620">
    <property type="entry name" value="fused_HadA_HadB"/>
    <property type="match status" value="1"/>
</dbReference>
<comment type="similarity">
    <text evidence="1">Belongs to the enoyl-CoA hydratase/isomerase family.</text>
</comment>
<name>A0ABQ0HHG7_9ACTN</name>
<evidence type="ECO:0000259" key="3">
    <source>
        <dbReference type="Pfam" id="PF01575"/>
    </source>
</evidence>
<feature type="domain" description="FAS1-like dehydratase" evidence="4">
    <location>
        <begin position="25"/>
        <end position="152"/>
    </location>
</feature>
<dbReference type="PANTHER" id="PTHR43437:SF3">
    <property type="entry name" value="HYDROXYACYL-THIOESTER DEHYDRATASE TYPE 2, MITOCHONDRIAL"/>
    <property type="match status" value="1"/>
</dbReference>
<sequence length="353" mass="37995">MFGVTHTPTTTATTADDPAGIESRVGHYYVLDGSYQVGREKVREYARAVQDYHGAHWEPEAAAALGYSGLVTPLTFTSIPAMAANRELFEKVIVGYDTYVQTEQVFEQHRPIVAGDELTTDVELSSVRRIAGKDLITVTNTMTDAAGERVHTMHTTVVGVTADEVDPELSSAVRKVMMHDVNIFSHDEAAHRYVKSVRPERDVPAADDTGRTSGARSFDDLSVGDELPPHTIRLSRGDLVNYGGVAGDANPIHWDETSAKLAGLPDVIAHGMLTMGLGAAYVSSWSGDPGAVTRYAVRLSQPAVVSRAEGGEIEYSGRIKSLDPATRTGVVIVVAKSGGRKIFGLATLNIRFK</sequence>
<reference evidence="5 6" key="1">
    <citation type="submission" date="2012-02" db="EMBL/GenBank/DDBJ databases">
        <title>Whole genome shotgun sequence of Gordonia terrae NBRC 100016.</title>
        <authorList>
            <person name="Takarada H."/>
            <person name="Hosoyama A."/>
            <person name="Tsuchikane K."/>
            <person name="Katsumata H."/>
            <person name="Yamazaki S."/>
            <person name="Fujita N."/>
        </authorList>
    </citation>
    <scope>NUCLEOTIDE SEQUENCE [LARGE SCALE GENOMIC DNA]</scope>
    <source>
        <strain evidence="5 6">NBRC 100016</strain>
    </source>
</reference>
<dbReference type="Pfam" id="PF13452">
    <property type="entry name" value="FAS1_DH_region"/>
    <property type="match status" value="1"/>
</dbReference>
<evidence type="ECO:0000313" key="5">
    <source>
        <dbReference type="EMBL" id="GAB45320.1"/>
    </source>
</evidence>
<dbReference type="SUPFAM" id="SSF54637">
    <property type="entry name" value="Thioesterase/thiol ester dehydrase-isomerase"/>
    <property type="match status" value="2"/>
</dbReference>
<organism evidence="5 6">
    <name type="scientific">Gordonia terrae NBRC 100016</name>
    <dbReference type="NCBI Taxonomy" id="1089454"/>
    <lineage>
        <taxon>Bacteria</taxon>
        <taxon>Bacillati</taxon>
        <taxon>Actinomycetota</taxon>
        <taxon>Actinomycetes</taxon>
        <taxon>Mycobacteriales</taxon>
        <taxon>Gordoniaceae</taxon>
        <taxon>Gordonia</taxon>
    </lineage>
</organism>
<evidence type="ECO:0000259" key="4">
    <source>
        <dbReference type="Pfam" id="PF13452"/>
    </source>
</evidence>
<dbReference type="CDD" id="cd03441">
    <property type="entry name" value="R_hydratase_like"/>
    <property type="match status" value="1"/>
</dbReference>
<protein>
    <recommendedName>
        <fullName evidence="7">(R)-hydratase</fullName>
    </recommendedName>
</protein>
<feature type="compositionally biased region" description="Basic and acidic residues" evidence="2">
    <location>
        <begin position="198"/>
        <end position="210"/>
    </location>
</feature>
<dbReference type="InterPro" id="IPR050965">
    <property type="entry name" value="UPF0336/Enoyl-CoA_hydratase"/>
</dbReference>